<dbReference type="InterPro" id="IPR029058">
    <property type="entry name" value="AB_hydrolase_fold"/>
</dbReference>
<dbReference type="EMBL" id="CP089983">
    <property type="protein sequence ID" value="WXB00517.1"/>
    <property type="molecule type" value="Genomic_DNA"/>
</dbReference>
<accession>A0ABZ2KPC2</accession>
<sequence length="755" mass="80854">MLFWACGGGDGAPGTSAGSPDRGPSAGGSPSEGKPSVDIQVLSNRPDLVSADDALIEIILPEQGDVAALRVDVDGKDVTSAFARRANGRVMGLLTHLALGPNRLSASLASGVPRRVEIVNHPNGGPVFSGPQVQHWVCQASATDEACNQPVAYRFFYRSTDPNKDWQAYDVEHPPSDIAMTTTDAGVTVPFIVRVETGYQDRDQYEIGVLFQPGSPWEAWAPQTQWNRKLLITHGGSCGVSYGAGDAPSIFYDGSAGNITGLPAIDNKIANSPTVALGRGFAVMSTALDNNGHNCNLLTQAESLVMAKEHLIETYGELRYTIGTGCSGGSLSQQWIANAYPGIYQGILPQCSFPDTWTTTTQVGDYHLLRAYFENPFKWKFGVLWTPLQFGFVTGHPNYLNVILSDTSFFSAAVATYACSGTTAQDRYDPVTNPGGVRCGMADLAINLFGPRSPDVWTASERAAGRGFAGLAMDNTGVPYGLSALQSWMITPDQFIDLNAKIGGIDIDGNVTAQRTVADPSALANAYRSGAINEANNMGQVAIIDLRGPDHGLAHDTYRSWALRARLDRAQGHHKNHVLWFGQFPVFGGLNYPREGLFAMDRWLSAVEADARDVPLSQKILEDRPADVVDYCPLVPGVQNVDGDCKVTGSGSVFGTPRTIAGDAISTDITKCQLKPLNRDDDYGPGFSDAQWAELQAIFPDGVCDYRKPGVSQSGATPWLVYQDAVGHAVYGGQPMPPRQLAAGWANAAFSKVVP</sequence>
<feature type="region of interest" description="Disordered" evidence="1">
    <location>
        <begin position="9"/>
        <end position="37"/>
    </location>
</feature>
<feature type="domain" description="DUF6351" evidence="2">
    <location>
        <begin position="39"/>
        <end position="714"/>
    </location>
</feature>
<proteinExistence type="predicted"/>
<keyword evidence="4" id="KW-1185">Reference proteome</keyword>
<evidence type="ECO:0000313" key="4">
    <source>
        <dbReference type="Proteomes" id="UP001374803"/>
    </source>
</evidence>
<dbReference type="InterPro" id="IPR045556">
    <property type="entry name" value="DUF6351"/>
</dbReference>
<organism evidence="3 4">
    <name type="scientific">Pendulispora rubella</name>
    <dbReference type="NCBI Taxonomy" id="2741070"/>
    <lineage>
        <taxon>Bacteria</taxon>
        <taxon>Pseudomonadati</taxon>
        <taxon>Myxococcota</taxon>
        <taxon>Myxococcia</taxon>
        <taxon>Myxococcales</taxon>
        <taxon>Sorangiineae</taxon>
        <taxon>Pendulisporaceae</taxon>
        <taxon>Pendulispora</taxon>
    </lineage>
</organism>
<gene>
    <name evidence="3" type="ORF">LVJ94_26790</name>
</gene>
<dbReference type="RefSeq" id="WP_394830119.1">
    <property type="nucleotide sequence ID" value="NZ_CP089929.1"/>
</dbReference>
<protein>
    <submittedName>
        <fullName evidence="3">DUF6351 family protein</fullName>
    </submittedName>
</protein>
<evidence type="ECO:0000259" key="2">
    <source>
        <dbReference type="Pfam" id="PF19878"/>
    </source>
</evidence>
<dbReference type="Proteomes" id="UP001374803">
    <property type="component" value="Chromosome"/>
</dbReference>
<reference evidence="3" key="1">
    <citation type="submission" date="2021-12" db="EMBL/GenBank/DDBJ databases">
        <title>Discovery of the Pendulisporaceae a myxobacterial family with distinct sporulation behavior and unique specialized metabolism.</title>
        <authorList>
            <person name="Garcia R."/>
            <person name="Popoff A."/>
            <person name="Bader C.D."/>
            <person name="Loehr J."/>
            <person name="Walesch S."/>
            <person name="Walt C."/>
            <person name="Boldt J."/>
            <person name="Bunk B."/>
            <person name="Haeckl F.J.F.P.J."/>
            <person name="Gunesch A.P."/>
            <person name="Birkelbach J."/>
            <person name="Nuebel U."/>
            <person name="Pietschmann T."/>
            <person name="Bach T."/>
            <person name="Mueller R."/>
        </authorList>
    </citation>
    <scope>NUCLEOTIDE SEQUENCE</scope>
    <source>
        <strain evidence="3">MSr11367</strain>
    </source>
</reference>
<evidence type="ECO:0000256" key="1">
    <source>
        <dbReference type="SAM" id="MobiDB-lite"/>
    </source>
</evidence>
<dbReference type="SUPFAM" id="SSF53474">
    <property type="entry name" value="alpha/beta-Hydrolases"/>
    <property type="match status" value="1"/>
</dbReference>
<evidence type="ECO:0000313" key="3">
    <source>
        <dbReference type="EMBL" id="WXB00517.1"/>
    </source>
</evidence>
<dbReference type="Pfam" id="PF19878">
    <property type="entry name" value="DUF6351"/>
    <property type="match status" value="1"/>
</dbReference>
<name>A0ABZ2KPC2_9BACT</name>